<gene>
    <name evidence="3" type="ORF">KIPB_005410</name>
</gene>
<dbReference type="Pfam" id="PF07572">
    <property type="entry name" value="BCNT"/>
    <property type="match status" value="1"/>
</dbReference>
<comment type="caution">
    <text evidence="3">The sequence shown here is derived from an EMBL/GenBank/DDBJ whole genome shotgun (WGS) entry which is preliminary data.</text>
</comment>
<feature type="compositionally biased region" description="Basic and acidic residues" evidence="1">
    <location>
        <begin position="113"/>
        <end position="127"/>
    </location>
</feature>
<evidence type="ECO:0000313" key="4">
    <source>
        <dbReference type="Proteomes" id="UP000265618"/>
    </source>
</evidence>
<proteinExistence type="predicted"/>
<keyword evidence="4" id="KW-1185">Reference proteome</keyword>
<evidence type="ECO:0000259" key="2">
    <source>
        <dbReference type="PROSITE" id="PS51279"/>
    </source>
</evidence>
<evidence type="ECO:0000313" key="3">
    <source>
        <dbReference type="EMBL" id="GIQ83998.1"/>
    </source>
</evidence>
<feature type="compositionally biased region" description="Basic residues" evidence="1">
    <location>
        <begin position="62"/>
        <end position="75"/>
    </location>
</feature>
<feature type="region of interest" description="Disordered" evidence="1">
    <location>
        <begin position="58"/>
        <end position="152"/>
    </location>
</feature>
<reference evidence="3 4" key="1">
    <citation type="journal article" date="2018" name="PLoS ONE">
        <title>The draft genome of Kipferlia bialata reveals reductive genome evolution in fornicate parasites.</title>
        <authorList>
            <person name="Tanifuji G."/>
            <person name="Takabayashi S."/>
            <person name="Kume K."/>
            <person name="Takagi M."/>
            <person name="Nakayama T."/>
            <person name="Kamikawa R."/>
            <person name="Inagaki Y."/>
            <person name="Hashimoto T."/>
        </authorList>
    </citation>
    <scope>NUCLEOTIDE SEQUENCE [LARGE SCALE GENOMIC DNA]</scope>
    <source>
        <strain evidence="3">NY0173</strain>
    </source>
</reference>
<sequence length="229" mass="24725">MSEPTDPEDLDFVPDMVAVEDGYTLESADKGDDDVSPLSVSVPSAEIDDLFAQMQREDKAKLTAKRAKVKTKKKAKDAPKKGGKAASSLSLPPGVSLGFSLGPDPVIKKKGKRQGEKGDRQSKKTNKDQSAAESSEKKTIGDAVSAAPDGVPPVDPFDAMVAGFKEDRKTTCLDLTRNSWDGYKRRNVSRQASIDLERHVEGGQGYIATQAFLSRAGDREADRDRKAGR</sequence>
<dbReference type="EMBL" id="BDIP01001265">
    <property type="protein sequence ID" value="GIQ83998.1"/>
    <property type="molecule type" value="Genomic_DNA"/>
</dbReference>
<dbReference type="Proteomes" id="UP000265618">
    <property type="component" value="Unassembled WGS sequence"/>
</dbReference>
<dbReference type="PROSITE" id="PS51279">
    <property type="entry name" value="BCNT_C"/>
    <property type="match status" value="1"/>
</dbReference>
<evidence type="ECO:0000256" key="1">
    <source>
        <dbReference type="SAM" id="MobiDB-lite"/>
    </source>
</evidence>
<organism evidence="3 4">
    <name type="scientific">Kipferlia bialata</name>
    <dbReference type="NCBI Taxonomy" id="797122"/>
    <lineage>
        <taxon>Eukaryota</taxon>
        <taxon>Metamonada</taxon>
        <taxon>Carpediemonas-like organisms</taxon>
        <taxon>Kipferlia</taxon>
    </lineage>
</organism>
<accession>A0A9K3GI47</accession>
<name>A0A9K3GI47_9EUKA</name>
<protein>
    <recommendedName>
        <fullName evidence="2">BCNT-C domain-containing protein</fullName>
    </recommendedName>
</protein>
<feature type="domain" description="BCNT-C" evidence="2">
    <location>
        <begin position="150"/>
        <end position="229"/>
    </location>
</feature>
<dbReference type="InterPro" id="IPR011421">
    <property type="entry name" value="BCNT-C"/>
</dbReference>
<dbReference type="AlphaFoldDB" id="A0A9K3GI47"/>
<feature type="compositionally biased region" description="Low complexity" evidence="1">
    <location>
        <begin position="84"/>
        <end position="103"/>
    </location>
</feature>